<name>A0A5C8ZNQ9_9GAMM</name>
<protein>
    <submittedName>
        <fullName evidence="2">Copper chaperone PCu(A)C</fullName>
    </submittedName>
</protein>
<dbReference type="Gene3D" id="2.60.40.1890">
    <property type="entry name" value="PCu(A)C copper chaperone"/>
    <property type="match status" value="1"/>
</dbReference>
<accession>A0A5C8ZNQ9</accession>
<proteinExistence type="predicted"/>
<organism evidence="2 3">
    <name type="scientific">Parahaliea maris</name>
    <dbReference type="NCBI Taxonomy" id="2716870"/>
    <lineage>
        <taxon>Bacteria</taxon>
        <taxon>Pseudomonadati</taxon>
        <taxon>Pseudomonadota</taxon>
        <taxon>Gammaproteobacteria</taxon>
        <taxon>Cellvibrionales</taxon>
        <taxon>Halieaceae</taxon>
        <taxon>Parahaliea</taxon>
    </lineage>
</organism>
<reference evidence="2 3" key="1">
    <citation type="submission" date="2019-08" db="EMBL/GenBank/DDBJ databases">
        <title>Parahaliea maris sp. nov., isolated from the surface seawater.</title>
        <authorList>
            <person name="Liu Y."/>
        </authorList>
    </citation>
    <scope>NUCLEOTIDE SEQUENCE [LARGE SCALE GENOMIC DNA]</scope>
    <source>
        <strain evidence="2 3">HSLHS9</strain>
    </source>
</reference>
<dbReference type="RefSeq" id="WP_148070403.1">
    <property type="nucleotide sequence ID" value="NZ_VRZA01000013.1"/>
</dbReference>
<dbReference type="Proteomes" id="UP000321039">
    <property type="component" value="Unassembled WGS sequence"/>
</dbReference>
<evidence type="ECO:0000313" key="3">
    <source>
        <dbReference type="Proteomes" id="UP000321039"/>
    </source>
</evidence>
<dbReference type="PANTHER" id="PTHR36302:SF1">
    <property type="entry name" value="COPPER CHAPERONE PCU(A)C"/>
    <property type="match status" value="1"/>
</dbReference>
<keyword evidence="3" id="KW-1185">Reference proteome</keyword>
<dbReference type="SUPFAM" id="SSF110087">
    <property type="entry name" value="DR1885-like metal-binding protein"/>
    <property type="match status" value="1"/>
</dbReference>
<keyword evidence="1" id="KW-0732">Signal</keyword>
<feature type="signal peptide" evidence="1">
    <location>
        <begin position="1"/>
        <end position="23"/>
    </location>
</feature>
<dbReference type="InterPro" id="IPR007410">
    <property type="entry name" value="LpqE-like"/>
</dbReference>
<feature type="chain" id="PRO_5022878284" evidence="1">
    <location>
        <begin position="24"/>
        <end position="151"/>
    </location>
</feature>
<evidence type="ECO:0000313" key="2">
    <source>
        <dbReference type="EMBL" id="TXS89001.1"/>
    </source>
</evidence>
<evidence type="ECO:0000256" key="1">
    <source>
        <dbReference type="SAM" id="SignalP"/>
    </source>
</evidence>
<comment type="caution">
    <text evidence="2">The sequence shown here is derived from an EMBL/GenBank/DDBJ whole genome shotgun (WGS) entry which is preliminary data.</text>
</comment>
<dbReference type="Pfam" id="PF04314">
    <property type="entry name" value="PCuAC"/>
    <property type="match status" value="1"/>
</dbReference>
<dbReference type="AlphaFoldDB" id="A0A5C8ZNQ9"/>
<sequence length="151" mass="15977">MLQRLVPVAALIALLAAPVSAFAGLELSEAWVRALPPVQRNTAAYLTLRNAGDSVITVTGGHAAGADRLEIHRSEQVEGTMRMRQVSELTLAPGEQLQLQPGGVHLMLLGLQKMPAEGEQVELCLTLAASDPVCIVAPVQRRAGGADHSHH</sequence>
<dbReference type="PANTHER" id="PTHR36302">
    <property type="entry name" value="BLR7088 PROTEIN"/>
    <property type="match status" value="1"/>
</dbReference>
<dbReference type="EMBL" id="VRZA01000013">
    <property type="protein sequence ID" value="TXS89001.1"/>
    <property type="molecule type" value="Genomic_DNA"/>
</dbReference>
<dbReference type="InterPro" id="IPR036182">
    <property type="entry name" value="PCuAC_sf"/>
</dbReference>
<gene>
    <name evidence="2" type="ORF">FV139_20725</name>
</gene>
<dbReference type="InterPro" id="IPR058248">
    <property type="entry name" value="Lxx211020-like"/>
</dbReference>